<accession>A0A9Q1QUG4</accession>
<sequence length="132" mass="15579">MVDRFGWVQDWDDYGDLCKFLCRCEDSSNTLSSQKQKFYCRSDLTFSGSLSQVQHWQFFQQTSSFTIGVRVTKMDHRENENEVQGQEFGGDIVEDNYDMPRFMSHDCDCRCYQNLLDKKLFPEKGIIIDKVI</sequence>
<keyword evidence="2" id="KW-1185">Reference proteome</keyword>
<evidence type="ECO:0000313" key="2">
    <source>
        <dbReference type="Proteomes" id="UP001152561"/>
    </source>
</evidence>
<name>A0A9Q1QUG4_9SOLA</name>
<reference evidence="2" key="1">
    <citation type="journal article" date="2023" name="Proc. Natl. Acad. Sci. U.S.A.">
        <title>Genomic and structural basis for evolution of tropane alkaloid biosynthesis.</title>
        <authorList>
            <person name="Wanga Y.-J."/>
            <person name="Taina T."/>
            <person name="Yua J.-Y."/>
            <person name="Lia J."/>
            <person name="Xua B."/>
            <person name="Chenc J."/>
            <person name="D'Auriad J.C."/>
            <person name="Huanga J.-P."/>
            <person name="Huanga S.-X."/>
        </authorList>
    </citation>
    <scope>NUCLEOTIDE SEQUENCE [LARGE SCALE GENOMIC DNA]</scope>
    <source>
        <strain evidence="2">cv. KIB-2019</strain>
    </source>
</reference>
<evidence type="ECO:0000313" key="1">
    <source>
        <dbReference type="EMBL" id="KAJ8527535.1"/>
    </source>
</evidence>
<protein>
    <submittedName>
        <fullName evidence="1">Uncharacterized protein</fullName>
    </submittedName>
</protein>
<organism evidence="1 2">
    <name type="scientific">Anisodus acutangulus</name>
    <dbReference type="NCBI Taxonomy" id="402998"/>
    <lineage>
        <taxon>Eukaryota</taxon>
        <taxon>Viridiplantae</taxon>
        <taxon>Streptophyta</taxon>
        <taxon>Embryophyta</taxon>
        <taxon>Tracheophyta</taxon>
        <taxon>Spermatophyta</taxon>
        <taxon>Magnoliopsida</taxon>
        <taxon>eudicotyledons</taxon>
        <taxon>Gunneridae</taxon>
        <taxon>Pentapetalae</taxon>
        <taxon>asterids</taxon>
        <taxon>lamiids</taxon>
        <taxon>Solanales</taxon>
        <taxon>Solanaceae</taxon>
        <taxon>Solanoideae</taxon>
        <taxon>Hyoscyameae</taxon>
        <taxon>Anisodus</taxon>
    </lineage>
</organism>
<dbReference type="EMBL" id="JAJAGQ010000023">
    <property type="protein sequence ID" value="KAJ8527535.1"/>
    <property type="molecule type" value="Genomic_DNA"/>
</dbReference>
<dbReference type="Proteomes" id="UP001152561">
    <property type="component" value="Unassembled WGS sequence"/>
</dbReference>
<comment type="caution">
    <text evidence="1">The sequence shown here is derived from an EMBL/GenBank/DDBJ whole genome shotgun (WGS) entry which is preliminary data.</text>
</comment>
<gene>
    <name evidence="1" type="ORF">K7X08_014986</name>
</gene>
<dbReference type="AlphaFoldDB" id="A0A9Q1QUG4"/>
<proteinExistence type="predicted"/>